<protein>
    <submittedName>
        <fullName evidence="1">Uncharacterized protein</fullName>
    </submittedName>
</protein>
<name>A0A6A5S2Q8_9PLEO</name>
<dbReference type="Proteomes" id="UP000800082">
    <property type="component" value="Unassembled WGS sequence"/>
</dbReference>
<sequence length="95" mass="11012">MTNRQDHALESFLDLPAELRHMIHGHFFEMNSLHRQFLNQSVSLNEICVLHRAQKLCVNTAVPQSIASLRTIGVMSEIVHRNEYSFFYVSTEVLL</sequence>
<evidence type="ECO:0000313" key="2">
    <source>
        <dbReference type="Proteomes" id="UP000800082"/>
    </source>
</evidence>
<keyword evidence="2" id="KW-1185">Reference proteome</keyword>
<accession>A0A6A5S2Q8</accession>
<evidence type="ECO:0000313" key="1">
    <source>
        <dbReference type="EMBL" id="KAF1934402.1"/>
    </source>
</evidence>
<dbReference type="GeneID" id="54344932"/>
<organism evidence="1 2">
    <name type="scientific">Didymella exigua CBS 183.55</name>
    <dbReference type="NCBI Taxonomy" id="1150837"/>
    <lineage>
        <taxon>Eukaryota</taxon>
        <taxon>Fungi</taxon>
        <taxon>Dikarya</taxon>
        <taxon>Ascomycota</taxon>
        <taxon>Pezizomycotina</taxon>
        <taxon>Dothideomycetes</taxon>
        <taxon>Pleosporomycetidae</taxon>
        <taxon>Pleosporales</taxon>
        <taxon>Pleosporineae</taxon>
        <taxon>Didymellaceae</taxon>
        <taxon>Didymella</taxon>
    </lineage>
</organism>
<gene>
    <name evidence="1" type="ORF">M421DRAFT_120095</name>
</gene>
<dbReference type="EMBL" id="ML978956">
    <property type="protein sequence ID" value="KAF1934402.1"/>
    <property type="molecule type" value="Genomic_DNA"/>
</dbReference>
<dbReference type="RefSeq" id="XP_033454650.1">
    <property type="nucleotide sequence ID" value="XM_033587286.1"/>
</dbReference>
<reference evidence="1" key="1">
    <citation type="journal article" date="2020" name="Stud. Mycol.">
        <title>101 Dothideomycetes genomes: a test case for predicting lifestyles and emergence of pathogens.</title>
        <authorList>
            <person name="Haridas S."/>
            <person name="Albert R."/>
            <person name="Binder M."/>
            <person name="Bloem J."/>
            <person name="Labutti K."/>
            <person name="Salamov A."/>
            <person name="Andreopoulos B."/>
            <person name="Baker S."/>
            <person name="Barry K."/>
            <person name="Bills G."/>
            <person name="Bluhm B."/>
            <person name="Cannon C."/>
            <person name="Castanera R."/>
            <person name="Culley D."/>
            <person name="Daum C."/>
            <person name="Ezra D."/>
            <person name="Gonzalez J."/>
            <person name="Henrissat B."/>
            <person name="Kuo A."/>
            <person name="Liang C."/>
            <person name="Lipzen A."/>
            <person name="Lutzoni F."/>
            <person name="Magnuson J."/>
            <person name="Mondo S."/>
            <person name="Nolan M."/>
            <person name="Ohm R."/>
            <person name="Pangilinan J."/>
            <person name="Park H.-J."/>
            <person name="Ramirez L."/>
            <person name="Alfaro M."/>
            <person name="Sun H."/>
            <person name="Tritt A."/>
            <person name="Yoshinaga Y."/>
            <person name="Zwiers L.-H."/>
            <person name="Turgeon B."/>
            <person name="Goodwin S."/>
            <person name="Spatafora J."/>
            <person name="Crous P."/>
            <person name="Grigoriev I."/>
        </authorList>
    </citation>
    <scope>NUCLEOTIDE SEQUENCE</scope>
    <source>
        <strain evidence="1">CBS 183.55</strain>
    </source>
</reference>
<proteinExistence type="predicted"/>
<dbReference type="AlphaFoldDB" id="A0A6A5S2Q8"/>